<dbReference type="AlphaFoldDB" id="W6M9C9"/>
<gene>
    <name evidence="2" type="ORF">BN873_p10040</name>
</gene>
<reference evidence="2" key="1">
    <citation type="submission" date="2013-07" db="EMBL/GenBank/DDBJ databases">
        <authorList>
            <person name="McIlroy S."/>
        </authorList>
    </citation>
    <scope>NUCLEOTIDE SEQUENCE [LARGE SCALE GENOMIC DNA]</scope>
    <source>
        <strain evidence="2">Run_A_D11</strain>
    </source>
</reference>
<accession>W6M9C9</accession>
<proteinExistence type="predicted"/>
<name>W6M9C9_9GAMM</name>
<dbReference type="Pfam" id="PF13751">
    <property type="entry name" value="DDE_Tnp_1_6"/>
    <property type="match status" value="1"/>
</dbReference>
<comment type="caution">
    <text evidence="2">The sequence shown here is derived from an EMBL/GenBank/DDBJ whole genome shotgun (WGS) entry which is preliminary data.</text>
</comment>
<dbReference type="EMBL" id="CBTJ020000113">
    <property type="protein sequence ID" value="CDI04596.1"/>
    <property type="molecule type" value="Genomic_DNA"/>
</dbReference>
<dbReference type="Proteomes" id="UP000035760">
    <property type="component" value="Unassembled WGS sequence"/>
</dbReference>
<evidence type="ECO:0000313" key="3">
    <source>
        <dbReference type="Proteomes" id="UP000035760"/>
    </source>
</evidence>
<organism evidence="2 3">
    <name type="scientific">Candidatus Competibacter denitrificans Run_A_D11</name>
    <dbReference type="NCBI Taxonomy" id="1400863"/>
    <lineage>
        <taxon>Bacteria</taxon>
        <taxon>Pseudomonadati</taxon>
        <taxon>Pseudomonadota</taxon>
        <taxon>Gammaproteobacteria</taxon>
        <taxon>Candidatus Competibacteraceae</taxon>
        <taxon>Candidatus Competibacter</taxon>
    </lineage>
</organism>
<keyword evidence="3" id="KW-1185">Reference proteome</keyword>
<evidence type="ECO:0000259" key="1">
    <source>
        <dbReference type="Pfam" id="PF13751"/>
    </source>
</evidence>
<dbReference type="PANTHER" id="PTHR33408:SF2">
    <property type="entry name" value="TRANSPOSASE DDE DOMAIN-CONTAINING PROTEIN"/>
    <property type="match status" value="1"/>
</dbReference>
<dbReference type="InterPro" id="IPR025668">
    <property type="entry name" value="Tnp_DDE_dom"/>
</dbReference>
<reference evidence="2" key="2">
    <citation type="submission" date="2014-03" db="EMBL/GenBank/DDBJ databases">
        <title>Candidatus Competibacter-lineage genomes retrieved from metagenomes reveal functional metabolic diversity.</title>
        <authorList>
            <person name="McIlroy S.J."/>
            <person name="Albertsen M."/>
            <person name="Andresen E.K."/>
            <person name="Saunders A.M."/>
            <person name="Kristiansen R."/>
            <person name="Stokholm-Bjerregaard M."/>
            <person name="Nielsen K.L."/>
            <person name="Nielsen P.H."/>
        </authorList>
    </citation>
    <scope>NUCLEOTIDE SEQUENCE</scope>
    <source>
        <strain evidence="2">Run_A_D11</strain>
    </source>
</reference>
<feature type="domain" description="Transposase DDE" evidence="1">
    <location>
        <begin position="2"/>
        <end position="62"/>
    </location>
</feature>
<protein>
    <recommendedName>
        <fullName evidence="1">Transposase DDE domain-containing protein</fullName>
    </recommendedName>
</protein>
<sequence length="66" mass="7646">MAHALQTRVGKARYALRKQTVEPVFGIIKSAMGFRQFLLRGLEHVTHEWTLVCLAWNLKRMAVLRP</sequence>
<evidence type="ECO:0000313" key="2">
    <source>
        <dbReference type="EMBL" id="CDI04596.1"/>
    </source>
</evidence>
<dbReference type="PANTHER" id="PTHR33408">
    <property type="entry name" value="TRANSPOSASE"/>
    <property type="match status" value="1"/>
</dbReference>